<evidence type="ECO:0000256" key="14">
    <source>
        <dbReference type="SAM" id="Coils"/>
    </source>
</evidence>
<comment type="caution">
    <text evidence="18">The sequence shown here is derived from an EMBL/GenBank/DDBJ whole genome shotgun (WGS) entry which is preliminary data.</text>
</comment>
<gene>
    <name evidence="18" type="ORF">H9650_11240</name>
</gene>
<feature type="transmembrane region" description="Helical" evidence="15">
    <location>
        <begin position="347"/>
        <end position="372"/>
    </location>
</feature>
<dbReference type="PANTHER" id="PTHR45528">
    <property type="entry name" value="SENSOR HISTIDINE KINASE CPXA"/>
    <property type="match status" value="1"/>
</dbReference>
<dbReference type="Gene3D" id="1.10.287.130">
    <property type="match status" value="1"/>
</dbReference>
<reference evidence="18 19" key="1">
    <citation type="submission" date="2020-08" db="EMBL/GenBank/DDBJ databases">
        <title>A Genomic Blueprint of the Chicken Gut Microbiome.</title>
        <authorList>
            <person name="Gilroy R."/>
            <person name="Ravi A."/>
            <person name="Getino M."/>
            <person name="Pursley I."/>
            <person name="Horton D.L."/>
            <person name="Alikhan N.-F."/>
            <person name="Baker D."/>
            <person name="Gharbi K."/>
            <person name="Hall N."/>
            <person name="Watson M."/>
            <person name="Adriaenssens E.M."/>
            <person name="Foster-Nyarko E."/>
            <person name="Jarju S."/>
            <person name="Secka A."/>
            <person name="Antonio M."/>
            <person name="Oren A."/>
            <person name="Chaudhuri R."/>
            <person name="La Ragione R.M."/>
            <person name="Hildebrand F."/>
            <person name="Pallen M.J."/>
        </authorList>
    </citation>
    <scope>NUCLEOTIDE SEQUENCE [LARGE SCALE GENOMIC DNA]</scope>
    <source>
        <strain evidence="18 19">Sa2BUA9</strain>
    </source>
</reference>
<evidence type="ECO:0000313" key="19">
    <source>
        <dbReference type="Proteomes" id="UP000640786"/>
    </source>
</evidence>
<feature type="transmembrane region" description="Helical" evidence="15">
    <location>
        <begin position="281"/>
        <end position="301"/>
    </location>
</feature>
<dbReference type="SUPFAM" id="SSF47384">
    <property type="entry name" value="Homodimeric domain of signal transducing histidine kinase"/>
    <property type="match status" value="1"/>
</dbReference>
<evidence type="ECO:0000256" key="8">
    <source>
        <dbReference type="ARBA" id="ARBA00022741"/>
    </source>
</evidence>
<dbReference type="SMART" id="SM00388">
    <property type="entry name" value="HisKA"/>
    <property type="match status" value="1"/>
</dbReference>
<keyword evidence="9 18" id="KW-0418">Kinase</keyword>
<feature type="transmembrane region" description="Helical" evidence="15">
    <location>
        <begin position="322"/>
        <end position="341"/>
    </location>
</feature>
<keyword evidence="6" id="KW-0808">Transferase</keyword>
<evidence type="ECO:0000256" key="2">
    <source>
        <dbReference type="ARBA" id="ARBA00004651"/>
    </source>
</evidence>
<dbReference type="CDD" id="cd00082">
    <property type="entry name" value="HisKA"/>
    <property type="match status" value="1"/>
</dbReference>
<evidence type="ECO:0000256" key="7">
    <source>
        <dbReference type="ARBA" id="ARBA00022692"/>
    </source>
</evidence>
<keyword evidence="5" id="KW-0597">Phosphoprotein</keyword>
<dbReference type="InterPro" id="IPR005467">
    <property type="entry name" value="His_kinase_dom"/>
</dbReference>
<dbReference type="PROSITE" id="PS50109">
    <property type="entry name" value="HIS_KIN"/>
    <property type="match status" value="1"/>
</dbReference>
<dbReference type="InterPro" id="IPR036890">
    <property type="entry name" value="HATPase_C_sf"/>
</dbReference>
<dbReference type="PROSITE" id="PS50885">
    <property type="entry name" value="HAMP"/>
    <property type="match status" value="1"/>
</dbReference>
<dbReference type="PANTHER" id="PTHR45528:SF1">
    <property type="entry name" value="SENSOR HISTIDINE KINASE CPXA"/>
    <property type="match status" value="1"/>
</dbReference>
<evidence type="ECO:0000256" key="11">
    <source>
        <dbReference type="ARBA" id="ARBA00022989"/>
    </source>
</evidence>
<dbReference type="InterPro" id="IPR003661">
    <property type="entry name" value="HisK_dim/P_dom"/>
</dbReference>
<evidence type="ECO:0000256" key="4">
    <source>
        <dbReference type="ARBA" id="ARBA00022475"/>
    </source>
</evidence>
<feature type="domain" description="HAMP" evidence="17">
    <location>
        <begin position="454"/>
        <end position="506"/>
    </location>
</feature>
<evidence type="ECO:0000259" key="16">
    <source>
        <dbReference type="PROSITE" id="PS50109"/>
    </source>
</evidence>
<feature type="coiled-coil region" evidence="14">
    <location>
        <begin position="64"/>
        <end position="98"/>
    </location>
</feature>
<keyword evidence="19" id="KW-1185">Reference proteome</keyword>
<keyword evidence="14" id="KW-0175">Coiled coil</keyword>
<organism evidence="18 19">
    <name type="scientific">Psychrobacillus faecigallinarum</name>
    <dbReference type="NCBI Taxonomy" id="2762235"/>
    <lineage>
        <taxon>Bacteria</taxon>
        <taxon>Bacillati</taxon>
        <taxon>Bacillota</taxon>
        <taxon>Bacilli</taxon>
        <taxon>Bacillales</taxon>
        <taxon>Bacillaceae</taxon>
        <taxon>Psychrobacillus</taxon>
    </lineage>
</organism>
<comment type="subcellular location">
    <subcellularLocation>
        <location evidence="2">Cell membrane</location>
        <topology evidence="2">Multi-pass membrane protein</topology>
    </subcellularLocation>
</comment>
<dbReference type="Proteomes" id="UP000640786">
    <property type="component" value="Unassembled WGS sequence"/>
</dbReference>
<evidence type="ECO:0000256" key="1">
    <source>
        <dbReference type="ARBA" id="ARBA00000085"/>
    </source>
</evidence>
<keyword evidence="12" id="KW-0902">Two-component regulatory system</keyword>
<proteinExistence type="predicted"/>
<keyword evidence="13 15" id="KW-0472">Membrane</keyword>
<dbReference type="Pfam" id="PF02518">
    <property type="entry name" value="HATPase_c"/>
    <property type="match status" value="1"/>
</dbReference>
<feature type="transmembrane region" description="Helical" evidence="15">
    <location>
        <begin position="435"/>
        <end position="453"/>
    </location>
</feature>
<dbReference type="InterPro" id="IPR003594">
    <property type="entry name" value="HATPase_dom"/>
</dbReference>
<dbReference type="SMART" id="SM00387">
    <property type="entry name" value="HATPase_c"/>
    <property type="match status" value="1"/>
</dbReference>
<keyword evidence="4" id="KW-1003">Cell membrane</keyword>
<dbReference type="EMBL" id="JACSQO010000005">
    <property type="protein sequence ID" value="MBD7944690.1"/>
    <property type="molecule type" value="Genomic_DNA"/>
</dbReference>
<evidence type="ECO:0000256" key="12">
    <source>
        <dbReference type="ARBA" id="ARBA00023012"/>
    </source>
</evidence>
<accession>A0ABR8RAH0</accession>
<comment type="catalytic activity">
    <reaction evidence="1">
        <text>ATP + protein L-histidine = ADP + protein N-phospho-L-histidine.</text>
        <dbReference type="EC" id="2.7.13.3"/>
    </reaction>
</comment>
<dbReference type="Pfam" id="PF00512">
    <property type="entry name" value="HisKA"/>
    <property type="match status" value="1"/>
</dbReference>
<feature type="transmembrane region" description="Helical" evidence="15">
    <location>
        <begin position="407"/>
        <end position="429"/>
    </location>
</feature>
<dbReference type="InterPro" id="IPR050398">
    <property type="entry name" value="HssS/ArlS-like"/>
</dbReference>
<evidence type="ECO:0000256" key="15">
    <source>
        <dbReference type="SAM" id="Phobius"/>
    </source>
</evidence>
<evidence type="ECO:0000256" key="13">
    <source>
        <dbReference type="ARBA" id="ARBA00023136"/>
    </source>
</evidence>
<dbReference type="GO" id="GO:0016301">
    <property type="term" value="F:kinase activity"/>
    <property type="evidence" value="ECO:0007669"/>
    <property type="project" value="UniProtKB-KW"/>
</dbReference>
<protein>
    <recommendedName>
        <fullName evidence="3">histidine kinase</fullName>
        <ecNumber evidence="3">2.7.13.3</ecNumber>
    </recommendedName>
</protein>
<evidence type="ECO:0000256" key="6">
    <source>
        <dbReference type="ARBA" id="ARBA00022679"/>
    </source>
</evidence>
<feature type="domain" description="Histidine kinase" evidence="16">
    <location>
        <begin position="521"/>
        <end position="734"/>
    </location>
</feature>
<evidence type="ECO:0000256" key="3">
    <source>
        <dbReference type="ARBA" id="ARBA00012438"/>
    </source>
</evidence>
<evidence type="ECO:0000256" key="10">
    <source>
        <dbReference type="ARBA" id="ARBA00022840"/>
    </source>
</evidence>
<evidence type="ECO:0000256" key="9">
    <source>
        <dbReference type="ARBA" id="ARBA00022777"/>
    </source>
</evidence>
<dbReference type="InterPro" id="IPR036097">
    <property type="entry name" value="HisK_dim/P_sf"/>
</dbReference>
<dbReference type="EC" id="2.7.13.3" evidence="3"/>
<keyword evidence="7 15" id="KW-0812">Transmembrane</keyword>
<dbReference type="Gene3D" id="3.30.565.10">
    <property type="entry name" value="Histidine kinase-like ATPase, C-terminal domain"/>
    <property type="match status" value="1"/>
</dbReference>
<sequence>MKRPLGKVVILSVLAVIAIGALYTLTNKAKEYVGTSYFDSYDFQQELSEYESALVPLVLAVPDIEEVKKSITVSSSEIEEYRNRFGNLEEQIYSIEQNYEERINSTKTEETSIDGAAQEQPEETSLKEGIIAERDAKIADIRKNFESDEYVEDKIRREKEEEVDAYFRNLTKAKNRFLIERDDFNYELKNIETGEVFTNGDIGKKNAFKKVFSSDNGYLKKSNVYDLAEMERNYYDGEEWDLRDAIGDQYSRFEGTIAISEASMLSGNRADQYNYFKTQQLIFYGVIVIGALSAILFVSLWRKNRDTFQFEPGREKFQSLPIDVRFVLVFVSAYLAILFSKEAMLSIFYYGGYDIPIGSFIAAVILTALTLYQLPWLKNSFNTADWKNSLTVSWINSLEGFFLRRSIGVQTIILLVVIFFWGFGTMLTFQFWELILVWIPATLFIGIPVLGILTSRMAYLNRIIGKTEEMVKGNNGTEIKVKGKSPIAELAANVNELRGRVQSSQTEQVKSERLKTELITNVSHDLRTPLTSIITYTDLLKNPDITEEERASYIAILDKKSLRLKTLIEDLFEVSKMATGNIELDKRKVDLTQLLQQAVAEHQEDIDKSGLDYRVTIGTKPIMSYVDGQKWWRVLDNLIINTLKYSLPNTRVYINLDQVDGYAVFVIKNIAKYELGDDVAELTERFKRADTSRHTDGSGLGLAIAQSIVDLHGGILRMEVDGDLFKVTVKIQTI</sequence>
<keyword evidence="10" id="KW-0067">ATP-binding</keyword>
<dbReference type="InterPro" id="IPR003660">
    <property type="entry name" value="HAMP_dom"/>
</dbReference>
<dbReference type="RefSeq" id="WP_151111687.1">
    <property type="nucleotide sequence ID" value="NZ_JACSQO010000005.1"/>
</dbReference>
<evidence type="ECO:0000313" key="18">
    <source>
        <dbReference type="EMBL" id="MBD7944690.1"/>
    </source>
</evidence>
<keyword evidence="11 15" id="KW-1133">Transmembrane helix</keyword>
<name>A0ABR8RAH0_9BACI</name>
<evidence type="ECO:0000256" key="5">
    <source>
        <dbReference type="ARBA" id="ARBA00022553"/>
    </source>
</evidence>
<dbReference type="SUPFAM" id="SSF55874">
    <property type="entry name" value="ATPase domain of HSP90 chaperone/DNA topoisomerase II/histidine kinase"/>
    <property type="match status" value="1"/>
</dbReference>
<evidence type="ECO:0000259" key="17">
    <source>
        <dbReference type="PROSITE" id="PS50885"/>
    </source>
</evidence>
<keyword evidence="8" id="KW-0547">Nucleotide-binding</keyword>